<proteinExistence type="predicted"/>
<reference evidence="1 2" key="1">
    <citation type="submission" date="2015-01" db="EMBL/GenBank/DDBJ databases">
        <title>Evolution of Trichinella species and genotypes.</title>
        <authorList>
            <person name="Korhonen P.K."/>
            <person name="Edoardo P."/>
            <person name="Giuseppe L.R."/>
            <person name="Gasser R.B."/>
        </authorList>
    </citation>
    <scope>NUCLEOTIDE SEQUENCE [LARGE SCALE GENOMIC DNA]</scope>
    <source>
        <strain evidence="1">ISS1029</strain>
    </source>
</reference>
<dbReference type="Proteomes" id="UP000055024">
    <property type="component" value="Unassembled WGS sequence"/>
</dbReference>
<keyword evidence="2" id="KW-1185">Reference proteome</keyword>
<name>A0A0V1GJL7_9BILA</name>
<organism evidence="1 2">
    <name type="scientific">Trichinella zimbabwensis</name>
    <dbReference type="NCBI Taxonomy" id="268475"/>
    <lineage>
        <taxon>Eukaryota</taxon>
        <taxon>Metazoa</taxon>
        <taxon>Ecdysozoa</taxon>
        <taxon>Nematoda</taxon>
        <taxon>Enoplea</taxon>
        <taxon>Dorylaimia</taxon>
        <taxon>Trichinellida</taxon>
        <taxon>Trichinellidae</taxon>
        <taxon>Trichinella</taxon>
    </lineage>
</organism>
<comment type="caution">
    <text evidence="1">The sequence shown here is derived from an EMBL/GenBank/DDBJ whole genome shotgun (WGS) entry which is preliminary data.</text>
</comment>
<evidence type="ECO:0000313" key="2">
    <source>
        <dbReference type="Proteomes" id="UP000055024"/>
    </source>
</evidence>
<accession>A0A0V1GJL7</accession>
<sequence length="45" mass="4838">MEAVDQVSIPSTEQVSIETVDQVSIPSLNQVSIETVDQPRATPQA</sequence>
<protein>
    <submittedName>
        <fullName evidence="1">Uncharacterized protein</fullName>
    </submittedName>
</protein>
<gene>
    <name evidence="1" type="ORF">T11_13440</name>
</gene>
<dbReference type="EMBL" id="JYDP01001358">
    <property type="protein sequence ID" value="KRY98458.1"/>
    <property type="molecule type" value="Genomic_DNA"/>
</dbReference>
<dbReference type="AlphaFoldDB" id="A0A0V1GJL7"/>
<evidence type="ECO:0000313" key="1">
    <source>
        <dbReference type="EMBL" id="KRY98458.1"/>
    </source>
</evidence>